<evidence type="ECO:0000313" key="8">
    <source>
        <dbReference type="Proteomes" id="UP001275436"/>
    </source>
</evidence>
<dbReference type="PANTHER" id="PTHR38594:SF1">
    <property type="entry name" value="PEP-DEPENDENT DIHYDROXYACETONE KINASE, PHOSPHORYL DONOR SUBUNIT DHAM"/>
    <property type="match status" value="1"/>
</dbReference>
<keyword evidence="8" id="KW-1185">Reference proteome</keyword>
<dbReference type="NCBIfam" id="TIGR02364">
    <property type="entry name" value="dha_pts"/>
    <property type="match status" value="1"/>
</dbReference>
<accession>A0ABQ5TPT1</accession>
<dbReference type="Pfam" id="PF03610">
    <property type="entry name" value="EIIA-man"/>
    <property type="match status" value="1"/>
</dbReference>
<dbReference type="InterPro" id="IPR012844">
    <property type="entry name" value="DhaM_N"/>
</dbReference>
<evidence type="ECO:0000256" key="5">
    <source>
        <dbReference type="ARBA" id="ARBA00046577"/>
    </source>
</evidence>
<dbReference type="InterPro" id="IPR039643">
    <property type="entry name" value="DhaM"/>
</dbReference>
<evidence type="ECO:0000313" key="7">
    <source>
        <dbReference type="EMBL" id="GLO67135.1"/>
    </source>
</evidence>
<comment type="subunit">
    <text evidence="5">Homodimer. The dihydroxyacetone kinase complex is composed of a homodimer of DhaM, a homodimer of DhaK and the subunit DhaL.</text>
</comment>
<comment type="caution">
    <text evidence="7">The sequence shown here is derived from an EMBL/GenBank/DDBJ whole genome shotgun (WGS) entry which is preliminary data.</text>
</comment>
<evidence type="ECO:0000256" key="1">
    <source>
        <dbReference type="ARBA" id="ARBA00001113"/>
    </source>
</evidence>
<reference evidence="7 8" key="1">
    <citation type="submission" date="2023-02" db="EMBL/GenBank/DDBJ databases">
        <title>Oceanobacillus kimchii IFOP_LL358 isolated form Alexandrium catenella lab strain.</title>
        <authorList>
            <person name="Gajardo G."/>
            <person name="Ueki S."/>
            <person name="Maruyama F."/>
        </authorList>
    </citation>
    <scope>NUCLEOTIDE SEQUENCE [LARGE SCALE GENOMIC DNA]</scope>
    <source>
        <strain evidence="7 8">IFOP_LL358</strain>
    </source>
</reference>
<evidence type="ECO:0000259" key="6">
    <source>
        <dbReference type="PROSITE" id="PS51096"/>
    </source>
</evidence>
<protein>
    <recommendedName>
        <fullName evidence="3">phosphoenolpyruvate--glycerone phosphotransferase</fullName>
        <ecNumber evidence="3">2.7.1.121</ecNumber>
    </recommendedName>
</protein>
<dbReference type="PROSITE" id="PS51096">
    <property type="entry name" value="PTS_EIIA_TYPE_4"/>
    <property type="match status" value="1"/>
</dbReference>
<gene>
    <name evidence="7" type="ORF">MACH08_29190</name>
</gene>
<dbReference type="Proteomes" id="UP001275436">
    <property type="component" value="Unassembled WGS sequence"/>
</dbReference>
<dbReference type="PANTHER" id="PTHR38594">
    <property type="entry name" value="PEP-DEPENDENT DIHYDROXYACETONE KINASE, PHOSPHORYL DONOR SUBUNIT DHAM"/>
    <property type="match status" value="1"/>
</dbReference>
<organism evidence="7 8">
    <name type="scientific">Oceanobacillus kimchii</name>
    <dbReference type="NCBI Taxonomy" id="746691"/>
    <lineage>
        <taxon>Bacteria</taxon>
        <taxon>Bacillati</taxon>
        <taxon>Bacillota</taxon>
        <taxon>Bacilli</taxon>
        <taxon>Bacillales</taxon>
        <taxon>Bacillaceae</taxon>
        <taxon>Oceanobacillus</taxon>
    </lineage>
</organism>
<sequence length="128" mass="13596">MGQVGIVLISHSAKIAEGTKELVQQVMKDVSIEVAGGTDEGEIGTSIDKILRAINKANNDDGVLLLYDIGSAKMNAEMAIEMTEVDNVELIEAPIVEGAYVAAVEAGMGKEKQAIMEAVTQSFSKERN</sequence>
<comment type="catalytic activity">
    <reaction evidence="1">
        <text>dihydroxyacetone + phosphoenolpyruvate = dihydroxyacetone phosphate + pyruvate</text>
        <dbReference type="Rhea" id="RHEA:18381"/>
        <dbReference type="ChEBI" id="CHEBI:15361"/>
        <dbReference type="ChEBI" id="CHEBI:16016"/>
        <dbReference type="ChEBI" id="CHEBI:57642"/>
        <dbReference type="ChEBI" id="CHEBI:58702"/>
        <dbReference type="EC" id="2.7.1.121"/>
    </reaction>
</comment>
<dbReference type="InterPro" id="IPR004701">
    <property type="entry name" value="PTS_EIIA_man-typ"/>
</dbReference>
<proteinExistence type="predicted"/>
<dbReference type="Gene3D" id="3.40.50.510">
    <property type="entry name" value="Phosphotransferase system, mannose-type IIA component"/>
    <property type="match status" value="1"/>
</dbReference>
<dbReference type="RefSeq" id="WP_069685608.1">
    <property type="nucleotide sequence ID" value="NZ_BSKO01000001.1"/>
</dbReference>
<evidence type="ECO:0000256" key="2">
    <source>
        <dbReference type="ARBA" id="ARBA00002788"/>
    </source>
</evidence>
<dbReference type="SUPFAM" id="SSF53062">
    <property type="entry name" value="PTS system fructose IIA component-like"/>
    <property type="match status" value="1"/>
</dbReference>
<dbReference type="EMBL" id="BSKO01000001">
    <property type="protein sequence ID" value="GLO67135.1"/>
    <property type="molecule type" value="Genomic_DNA"/>
</dbReference>
<dbReference type="InterPro" id="IPR036662">
    <property type="entry name" value="PTS_EIIA_man-typ_sf"/>
</dbReference>
<name>A0ABQ5TPT1_9BACI</name>
<comment type="function">
    <text evidence="2">Component of the dihydroxyacetone kinase complex, which is responsible for the phosphoenolpyruvate (PEP)-dependent phosphorylation of dihydroxyacetone. DhaM serves as the phosphoryl donor. Is phosphorylated by phosphoenolpyruvate in an EI- and HPr-dependent reaction, and a phosphorelay system on histidine residues finally leads to phosphoryl transfer to DhaL and dihydroxyacetone.</text>
</comment>
<evidence type="ECO:0000256" key="3">
    <source>
        <dbReference type="ARBA" id="ARBA00012095"/>
    </source>
</evidence>
<keyword evidence="4" id="KW-0808">Transferase</keyword>
<dbReference type="EC" id="2.7.1.121" evidence="3"/>
<feature type="domain" description="PTS EIIA type-4" evidence="6">
    <location>
        <begin position="3"/>
        <end position="128"/>
    </location>
</feature>
<evidence type="ECO:0000256" key="4">
    <source>
        <dbReference type="ARBA" id="ARBA00022679"/>
    </source>
</evidence>